<evidence type="ECO:0000256" key="10">
    <source>
        <dbReference type="ARBA" id="ARBA00045588"/>
    </source>
</evidence>
<dbReference type="GO" id="GO:0006865">
    <property type="term" value="P:amino acid transport"/>
    <property type="evidence" value="ECO:0007669"/>
    <property type="project" value="UniProtKB-KW"/>
</dbReference>
<keyword evidence="14" id="KW-1185">Reference proteome</keyword>
<feature type="transmembrane region" description="Helical" evidence="11">
    <location>
        <begin position="55"/>
        <end position="80"/>
    </location>
</feature>
<protein>
    <recommendedName>
        <fullName evidence="12">Amino acid transporter transmembrane domain-containing protein</fullName>
    </recommendedName>
</protein>
<dbReference type="Pfam" id="PF01490">
    <property type="entry name" value="Aa_trans"/>
    <property type="match status" value="1"/>
</dbReference>
<evidence type="ECO:0000313" key="14">
    <source>
        <dbReference type="Proteomes" id="UP000238479"/>
    </source>
</evidence>
<organism evidence="13 14">
    <name type="scientific">Rosa chinensis</name>
    <name type="common">China rose</name>
    <dbReference type="NCBI Taxonomy" id="74649"/>
    <lineage>
        <taxon>Eukaryota</taxon>
        <taxon>Viridiplantae</taxon>
        <taxon>Streptophyta</taxon>
        <taxon>Embryophyta</taxon>
        <taxon>Tracheophyta</taxon>
        <taxon>Spermatophyta</taxon>
        <taxon>Magnoliopsida</taxon>
        <taxon>eudicotyledons</taxon>
        <taxon>Gunneridae</taxon>
        <taxon>Pentapetalae</taxon>
        <taxon>rosids</taxon>
        <taxon>fabids</taxon>
        <taxon>Rosales</taxon>
        <taxon>Rosaceae</taxon>
        <taxon>Rosoideae</taxon>
        <taxon>Rosoideae incertae sedis</taxon>
        <taxon>Rosa</taxon>
    </lineage>
</organism>
<evidence type="ECO:0000256" key="9">
    <source>
        <dbReference type="ARBA" id="ARBA00023294"/>
    </source>
</evidence>
<dbReference type="InterPro" id="IPR013057">
    <property type="entry name" value="AA_transpt_TM"/>
</dbReference>
<evidence type="ECO:0000256" key="4">
    <source>
        <dbReference type="ARBA" id="ARBA00022692"/>
    </source>
</evidence>
<comment type="similarity">
    <text evidence="2">Belongs to the amino acid/polyamine transporter 2 family. Amino acid/auxin permease (AAAP) (TC 2.A.18.1) subfamily.</text>
</comment>
<evidence type="ECO:0000256" key="2">
    <source>
        <dbReference type="ARBA" id="ARBA00005590"/>
    </source>
</evidence>
<dbReference type="EMBL" id="PDCK01000044">
    <property type="protein sequence ID" value="PRQ25077.1"/>
    <property type="molecule type" value="Genomic_DNA"/>
</dbReference>
<comment type="subcellular location">
    <subcellularLocation>
        <location evidence="1">Endomembrane system</location>
        <topology evidence="1">Multi-pass membrane protein</topology>
    </subcellularLocation>
</comment>
<accession>A0A2P6PT33</accession>
<keyword evidence="9" id="KW-0927">Auxin signaling pathway</keyword>
<keyword evidence="8 11" id="KW-0472">Membrane</keyword>
<evidence type="ECO:0000259" key="12">
    <source>
        <dbReference type="Pfam" id="PF01490"/>
    </source>
</evidence>
<evidence type="ECO:0000256" key="7">
    <source>
        <dbReference type="ARBA" id="ARBA00022989"/>
    </source>
</evidence>
<evidence type="ECO:0000313" key="13">
    <source>
        <dbReference type="EMBL" id="PRQ25077.1"/>
    </source>
</evidence>
<dbReference type="PANTHER" id="PTHR48017">
    <property type="entry name" value="OS05G0424000 PROTEIN-RELATED"/>
    <property type="match status" value="1"/>
</dbReference>
<dbReference type="Gramene" id="PRQ25077">
    <property type="protein sequence ID" value="PRQ25077"/>
    <property type="gene ID" value="RchiOBHm_Chr6g0279641"/>
</dbReference>
<dbReference type="Proteomes" id="UP000238479">
    <property type="component" value="Chromosome 6"/>
</dbReference>
<sequence length="168" mass="18465">MESNMDRFGGIMNAIGTICLAFRGHNVILEIQVPSSNGGLLIAISQFHAHDTSKVLLGLIYILVIVHCLSTFQIYAIVMFDKLESSYSSRKNKSCARWLRTALRVFFGGVTFFAAVSTFPFMESLASLTGGVALPLHLWLSMFDVDCNQETTQGVMWCVNMGLGCLGL</sequence>
<reference evidence="13 14" key="1">
    <citation type="journal article" date="2018" name="Nat. Genet.">
        <title>The Rosa genome provides new insights in the design of modern roses.</title>
        <authorList>
            <person name="Bendahmane M."/>
        </authorList>
    </citation>
    <scope>NUCLEOTIDE SEQUENCE [LARGE SCALE GENOMIC DNA]</scope>
    <source>
        <strain evidence="14">cv. Old Blush</strain>
    </source>
</reference>
<proteinExistence type="inferred from homology"/>
<evidence type="ECO:0000256" key="6">
    <source>
        <dbReference type="ARBA" id="ARBA00022970"/>
    </source>
</evidence>
<dbReference type="OMA" id="CTHAHQI"/>
<comment type="function">
    <text evidence="10">Carrier protein involved in proton-driven auxin influx. Mediates the formation of auxin gradient from developing leaves (site of auxin biosynthesis) to tips by contributing to the loading of auxin in vascular tissues and facilitating acropetal (base to tip) auxin transport within inner tissues of the root apex, and basipetal (tip to base) auxin transport within outer tissues of the root apex. May be involved in lateral roots and nodules formation.</text>
</comment>
<keyword evidence="4 11" id="KW-0812">Transmembrane</keyword>
<evidence type="ECO:0000256" key="8">
    <source>
        <dbReference type="ARBA" id="ARBA00023136"/>
    </source>
</evidence>
<keyword evidence="7 11" id="KW-1133">Transmembrane helix</keyword>
<keyword evidence="5" id="KW-0769">Symport</keyword>
<gene>
    <name evidence="13" type="ORF">RchiOBHm_Chr6g0279641</name>
</gene>
<keyword evidence="3" id="KW-0813">Transport</keyword>
<evidence type="ECO:0000256" key="11">
    <source>
        <dbReference type="SAM" id="Phobius"/>
    </source>
</evidence>
<name>A0A2P6PT33_ROSCH</name>
<dbReference type="AlphaFoldDB" id="A0A2P6PT33"/>
<comment type="caution">
    <text evidence="13">The sequence shown here is derived from an EMBL/GenBank/DDBJ whole genome shotgun (WGS) entry which is preliminary data.</text>
</comment>
<evidence type="ECO:0000256" key="1">
    <source>
        <dbReference type="ARBA" id="ARBA00004127"/>
    </source>
</evidence>
<dbReference type="GO" id="GO:0012505">
    <property type="term" value="C:endomembrane system"/>
    <property type="evidence" value="ECO:0007669"/>
    <property type="project" value="UniProtKB-SubCell"/>
</dbReference>
<feature type="domain" description="Amino acid transporter transmembrane" evidence="12">
    <location>
        <begin position="54"/>
        <end position="134"/>
    </location>
</feature>
<dbReference type="GO" id="GO:0009734">
    <property type="term" value="P:auxin-activated signaling pathway"/>
    <property type="evidence" value="ECO:0007669"/>
    <property type="project" value="UniProtKB-KW"/>
</dbReference>
<feature type="transmembrane region" description="Helical" evidence="11">
    <location>
        <begin position="101"/>
        <end position="122"/>
    </location>
</feature>
<dbReference type="STRING" id="74649.A0A2P6PT33"/>
<dbReference type="GO" id="GO:0015293">
    <property type="term" value="F:symporter activity"/>
    <property type="evidence" value="ECO:0007669"/>
    <property type="project" value="UniProtKB-KW"/>
</dbReference>
<keyword evidence="6" id="KW-0029">Amino-acid transport</keyword>
<evidence type="ECO:0000256" key="3">
    <source>
        <dbReference type="ARBA" id="ARBA00022448"/>
    </source>
</evidence>
<evidence type="ECO:0000256" key="5">
    <source>
        <dbReference type="ARBA" id="ARBA00022847"/>
    </source>
</evidence>